<dbReference type="Proteomes" id="UP000236248">
    <property type="component" value="Chromosome NCAV"/>
</dbReference>
<dbReference type="GeneID" id="41594896"/>
<reference evidence="2" key="1">
    <citation type="submission" date="2018-01" db="EMBL/GenBank/DDBJ databases">
        <authorList>
            <person name="Kerou L M."/>
        </authorList>
    </citation>
    <scope>NUCLEOTIDE SEQUENCE [LARGE SCALE GENOMIC DNA]</scope>
    <source>
        <strain evidence="2">SCU2</strain>
    </source>
</reference>
<name>A0A2K5AQT6_9ARCH</name>
<gene>
    <name evidence="1" type="ORF">NCAV_0838</name>
</gene>
<dbReference type="AlphaFoldDB" id="A0A2K5AQT6"/>
<dbReference type="RefSeq" id="WP_103287230.1">
    <property type="nucleotide sequence ID" value="NZ_LT981265.1"/>
</dbReference>
<accession>A0A2K5AQT6</accession>
<proteinExistence type="predicted"/>
<sequence length="71" mass="8067">MGLVSASVEVDVGKTAFKFIADPKNIKVVYPESLKFKVDEVPEQISDGIRIRMSARLLGQRLEWYSIIRDL</sequence>
<protein>
    <submittedName>
        <fullName evidence="1">Uncharacterized protein</fullName>
    </submittedName>
</protein>
<dbReference type="KEGG" id="ncv:NCAV_0838"/>
<organism evidence="1 2">
    <name type="scientific">Candidatus Nitrosocaldus cavascurensis</name>
    <dbReference type="NCBI Taxonomy" id="2058097"/>
    <lineage>
        <taxon>Archaea</taxon>
        <taxon>Nitrososphaerota</taxon>
        <taxon>Nitrososphaeria</taxon>
        <taxon>Candidatus Nitrosocaldales</taxon>
        <taxon>Candidatus Nitrosocaldaceae</taxon>
        <taxon>Candidatus Nitrosocaldus</taxon>
    </lineage>
</organism>
<evidence type="ECO:0000313" key="2">
    <source>
        <dbReference type="Proteomes" id="UP000236248"/>
    </source>
</evidence>
<dbReference type="EMBL" id="LT981265">
    <property type="protein sequence ID" value="SPC34016.1"/>
    <property type="molecule type" value="Genomic_DNA"/>
</dbReference>
<keyword evidence="2" id="KW-1185">Reference proteome</keyword>
<evidence type="ECO:0000313" key="1">
    <source>
        <dbReference type="EMBL" id="SPC34016.1"/>
    </source>
</evidence>